<dbReference type="AlphaFoldDB" id="A0A381YQJ3"/>
<organism evidence="2">
    <name type="scientific">marine metagenome</name>
    <dbReference type="NCBI Taxonomy" id="408172"/>
    <lineage>
        <taxon>unclassified sequences</taxon>
        <taxon>metagenomes</taxon>
        <taxon>ecological metagenomes</taxon>
    </lineage>
</organism>
<dbReference type="SUPFAM" id="SSF54637">
    <property type="entry name" value="Thioesterase/thiol ester dehydrase-isomerase"/>
    <property type="match status" value="1"/>
</dbReference>
<dbReference type="InterPro" id="IPR039569">
    <property type="entry name" value="FAS1-like_DH_region"/>
</dbReference>
<dbReference type="CDD" id="cd03441">
    <property type="entry name" value="R_hydratase_like"/>
    <property type="match status" value="1"/>
</dbReference>
<name>A0A381YQJ3_9ZZZZ</name>
<dbReference type="InterPro" id="IPR029069">
    <property type="entry name" value="HotDog_dom_sf"/>
</dbReference>
<proteinExistence type="predicted"/>
<dbReference type="Pfam" id="PF13452">
    <property type="entry name" value="FAS1_DH_region"/>
    <property type="match status" value="1"/>
</dbReference>
<gene>
    <name evidence="2" type="ORF">METZ01_LOCUS132068</name>
</gene>
<evidence type="ECO:0000313" key="2">
    <source>
        <dbReference type="EMBL" id="SVA79214.1"/>
    </source>
</evidence>
<evidence type="ECO:0000259" key="1">
    <source>
        <dbReference type="Pfam" id="PF13452"/>
    </source>
</evidence>
<reference evidence="2" key="1">
    <citation type="submission" date="2018-05" db="EMBL/GenBank/DDBJ databases">
        <authorList>
            <person name="Lanie J.A."/>
            <person name="Ng W.-L."/>
            <person name="Kazmierczak K.M."/>
            <person name="Andrzejewski T.M."/>
            <person name="Davidsen T.M."/>
            <person name="Wayne K.J."/>
            <person name="Tettelin H."/>
            <person name="Glass J.I."/>
            <person name="Rusch D."/>
            <person name="Podicherti R."/>
            <person name="Tsui H.-C.T."/>
            <person name="Winkler M.E."/>
        </authorList>
    </citation>
    <scope>NUCLEOTIDE SEQUENCE</scope>
</reference>
<feature type="domain" description="FAS1-like dehydratase" evidence="1">
    <location>
        <begin position="10"/>
        <end position="125"/>
    </location>
</feature>
<dbReference type="EMBL" id="UINC01018793">
    <property type="protein sequence ID" value="SVA79214.1"/>
    <property type="molecule type" value="Genomic_DNA"/>
</dbReference>
<sequence>MPLDYSLLKTGNEISDQTYTLSKKEVDLYLEAVQDQSKREFDESGIELSPPMAIAALSLRGVVNDLQIPGGTLHVGQEMSFQNSVQVGETLRCIAFLASNNVRREWRFMVVSLTVLNSAGHSVMEGKSTIMLPA</sequence>
<dbReference type="Gene3D" id="3.10.129.10">
    <property type="entry name" value="Hotdog Thioesterase"/>
    <property type="match status" value="1"/>
</dbReference>
<protein>
    <recommendedName>
        <fullName evidence="1">FAS1-like dehydratase domain-containing protein</fullName>
    </recommendedName>
</protein>
<accession>A0A381YQJ3</accession>